<evidence type="ECO:0000259" key="6">
    <source>
        <dbReference type="Pfam" id="PF04127"/>
    </source>
</evidence>
<keyword evidence="3" id="KW-0479">Metal-binding</keyword>
<feature type="binding site" evidence="3">
    <location>
        <position position="323"/>
    </location>
    <ligand>
        <name>CTP</name>
        <dbReference type="ChEBI" id="CHEBI:37563"/>
    </ligand>
</feature>
<keyword evidence="2 3" id="KW-0456">Lyase</keyword>
<dbReference type="Pfam" id="PF02441">
    <property type="entry name" value="Flavoprotein"/>
    <property type="match status" value="1"/>
</dbReference>
<dbReference type="HAMAP" id="MF_02225">
    <property type="entry name" value="CoaBC"/>
    <property type="match status" value="1"/>
</dbReference>
<comment type="similarity">
    <text evidence="3 4">In the C-terminal section; belongs to the PPC synthetase family.</text>
</comment>
<dbReference type="OrthoDB" id="9802554at2"/>
<keyword evidence="3 4" id="KW-0285">Flavoprotein</keyword>
<dbReference type="Gene3D" id="3.40.50.10300">
    <property type="entry name" value="CoaB-like"/>
    <property type="match status" value="1"/>
</dbReference>
<evidence type="ECO:0000256" key="4">
    <source>
        <dbReference type="RuleBase" id="RU364078"/>
    </source>
</evidence>
<dbReference type="GO" id="GO:0004632">
    <property type="term" value="F:phosphopantothenate--cysteine ligase activity"/>
    <property type="evidence" value="ECO:0007669"/>
    <property type="project" value="UniProtKB-UniRule"/>
</dbReference>
<comment type="function">
    <text evidence="4">Catalyzes two steps in the biosynthesis of coenzyme A. In the first step cysteine is conjugated to 4'-phosphopantothenate to form 4-phosphopantothenoylcysteine, in the latter compound is decarboxylated to form 4'-phosphopantotheine.</text>
</comment>
<feature type="binding site" evidence="3">
    <location>
        <position position="289"/>
    </location>
    <ligand>
        <name>CTP</name>
        <dbReference type="ChEBI" id="CHEBI:37563"/>
    </ligand>
</feature>
<dbReference type="Pfam" id="PF04127">
    <property type="entry name" value="DFP"/>
    <property type="match status" value="1"/>
</dbReference>
<dbReference type="GO" id="GO:0015937">
    <property type="term" value="P:coenzyme A biosynthetic process"/>
    <property type="evidence" value="ECO:0007669"/>
    <property type="project" value="UniProtKB-UniRule"/>
</dbReference>
<feature type="domain" description="DNA/pantothenate metabolism flavoprotein C-terminal" evidence="6">
    <location>
        <begin position="186"/>
        <end position="395"/>
    </location>
</feature>
<evidence type="ECO:0000259" key="5">
    <source>
        <dbReference type="Pfam" id="PF02441"/>
    </source>
</evidence>
<comment type="function">
    <text evidence="3">Catalyzes two sequential steps in the biosynthesis of coenzyme A. In the first step cysteine is conjugated to 4'-phosphopantothenate to form 4-phosphopantothenoylcysteine. In the second step the latter compound is decarboxylated to form 4'-phosphopantotheine.</text>
</comment>
<keyword evidence="3 4" id="KW-0288">FMN</keyword>
<dbReference type="SUPFAM" id="SSF102645">
    <property type="entry name" value="CoaB-like"/>
    <property type="match status" value="1"/>
</dbReference>
<dbReference type="EC" id="4.1.1.36" evidence="3"/>
<sequence>MVYGKNILLCVTGGIAAYKAAALTSQLTQRGANVKVIMSEGACQFITPLTFQALSRNEVYVDTFAEKNPAVIAHIDLADWADLVLVAPATANTIGKLANGIADNMITTTLLATKAPVWIAPAMNVHMYEHPAVQANIETLYRFGYRFIEPSEGYLACGYVGKGRLEEPEKIIKNIENYFSSANPLLKGKKVLVTAGPTREKLDPVRFFSNRSTGKMGYAIAEAAARFGAEVTLISGPTELEAPANVKTIRVESAQDMYEAVMERFPDVDIVIKSAAVADYRPKHVFAKKIKKQPGDYIVEMERTIDILKTLGERKTSQILVGFAAETDHVEEYARQKLENKRLDMVVANNVTQEGAGFAGDTNVVTIFKRDGSVRSLPLMSKKQVAEEILKEIHQYIEAIR</sequence>
<feature type="binding site" evidence="3">
    <location>
        <position position="341"/>
    </location>
    <ligand>
        <name>CTP</name>
        <dbReference type="ChEBI" id="CHEBI:37563"/>
    </ligand>
</feature>
<dbReference type="InterPro" id="IPR003382">
    <property type="entry name" value="Flavoprotein"/>
</dbReference>
<feature type="binding site" evidence="3">
    <location>
        <position position="337"/>
    </location>
    <ligand>
        <name>CTP</name>
        <dbReference type="ChEBI" id="CHEBI:37563"/>
    </ligand>
</feature>
<keyword evidence="3" id="KW-0460">Magnesium</keyword>
<dbReference type="GO" id="GO:0071513">
    <property type="term" value="C:phosphopantothenoylcysteine decarboxylase complex"/>
    <property type="evidence" value="ECO:0007669"/>
    <property type="project" value="TreeGrafter"/>
</dbReference>
<dbReference type="InterPro" id="IPR005252">
    <property type="entry name" value="CoaBC"/>
</dbReference>
<dbReference type="PANTHER" id="PTHR14359:SF6">
    <property type="entry name" value="PHOSPHOPANTOTHENOYLCYSTEINE DECARBOXYLASE"/>
    <property type="match status" value="1"/>
</dbReference>
<proteinExistence type="inferred from homology"/>
<gene>
    <name evidence="3 7" type="primary">coaBC</name>
    <name evidence="7" type="ORF">GCA01S_005_01300</name>
</gene>
<dbReference type="RefSeq" id="WP_042407147.1">
    <property type="nucleotide sequence ID" value="NZ_BAWO01000005.1"/>
</dbReference>
<dbReference type="NCBIfam" id="TIGR00521">
    <property type="entry name" value="coaBC_dfp"/>
    <property type="match status" value="1"/>
</dbReference>
<comment type="pathway">
    <text evidence="3 4">Cofactor biosynthesis; coenzyme A biosynthesis; CoA from (R)-pantothenate: step 3/5.</text>
</comment>
<comment type="caution">
    <text evidence="7">The sequence shown here is derived from an EMBL/GenBank/DDBJ whole genome shotgun (WGS) entry which is preliminary data.</text>
</comment>
<feature type="active site" description="Proton donor" evidence="3">
    <location>
        <position position="157"/>
    </location>
</feature>
<evidence type="ECO:0000313" key="8">
    <source>
        <dbReference type="Proteomes" id="UP000023561"/>
    </source>
</evidence>
<comment type="cofactor">
    <cofactor evidence="3">
        <name>Mg(2+)</name>
        <dbReference type="ChEBI" id="CHEBI:18420"/>
    </cofactor>
</comment>
<dbReference type="PANTHER" id="PTHR14359">
    <property type="entry name" value="HOMO-OLIGOMERIC FLAVIN CONTAINING CYS DECARBOXYLASE FAMILY"/>
    <property type="match status" value="1"/>
</dbReference>
<evidence type="ECO:0000256" key="1">
    <source>
        <dbReference type="ARBA" id="ARBA00022793"/>
    </source>
</evidence>
<dbReference type="EMBL" id="BAWO01000005">
    <property type="protein sequence ID" value="GAJ38698.1"/>
    <property type="molecule type" value="Genomic_DNA"/>
</dbReference>
<dbReference type="SUPFAM" id="SSF52507">
    <property type="entry name" value="Homo-oligomeric flavin-containing Cys decarboxylases, HFCD"/>
    <property type="match status" value="1"/>
</dbReference>
<protein>
    <recommendedName>
        <fullName evidence="3">Coenzyme A biosynthesis bifunctional protein CoaBC</fullName>
    </recommendedName>
    <alternativeName>
        <fullName evidence="3">DNA/pantothenate metabolism flavoprotein</fullName>
    </alternativeName>
    <alternativeName>
        <fullName evidence="3">Phosphopantothenoylcysteine synthetase/decarboxylase</fullName>
        <shortName evidence="3">PPCS-PPCDC</shortName>
    </alternativeName>
    <domain>
        <recommendedName>
            <fullName evidence="3">Phosphopantothenoylcysteine decarboxylase</fullName>
            <shortName evidence="3">PPC decarboxylase</shortName>
            <shortName evidence="3">PPC-DC</shortName>
            <ecNumber evidence="3">4.1.1.36</ecNumber>
        </recommendedName>
        <alternativeName>
            <fullName evidence="3">CoaC</fullName>
        </alternativeName>
    </domain>
    <domain>
        <recommendedName>
            <fullName evidence="3">Phosphopantothenate--cysteine ligase</fullName>
            <ecNumber evidence="3">6.3.2.5</ecNumber>
        </recommendedName>
        <alternativeName>
            <fullName evidence="3">CoaB</fullName>
        </alternativeName>
        <alternativeName>
            <fullName evidence="3">Phosphopantothenoylcysteine synthetase</fullName>
            <shortName evidence="3">PPC synthetase</shortName>
            <shortName evidence="3">PPC-S</shortName>
        </alternativeName>
    </domain>
</protein>
<dbReference type="GO" id="GO:0015941">
    <property type="term" value="P:pantothenate catabolic process"/>
    <property type="evidence" value="ECO:0007669"/>
    <property type="project" value="InterPro"/>
</dbReference>
<comment type="caution">
    <text evidence="3">Lacks conserved residue(s) required for the propagation of feature annotation.</text>
</comment>
<reference evidence="7 8" key="1">
    <citation type="submission" date="2014-04" db="EMBL/GenBank/DDBJ databases">
        <title>Whole genome shotgun sequence of Geobacillus caldoxylosilyticus NBRC 107762.</title>
        <authorList>
            <person name="Hosoyama A."/>
            <person name="Hosoyama Y."/>
            <person name="Katano-Makiyama Y."/>
            <person name="Tsuchikane K."/>
            <person name="Ohji S."/>
            <person name="Ichikawa N."/>
            <person name="Yamazoe A."/>
            <person name="Fujita N."/>
        </authorList>
    </citation>
    <scope>NUCLEOTIDE SEQUENCE [LARGE SCALE GENOMIC DNA]</scope>
    <source>
        <strain evidence="7 8">NBRC 107762</strain>
    </source>
</reference>
<comment type="cofactor">
    <cofactor evidence="3">
        <name>FMN</name>
        <dbReference type="ChEBI" id="CHEBI:58210"/>
    </cofactor>
    <text evidence="3">Binds 1 FMN per subunit.</text>
</comment>
<keyword evidence="3" id="KW-0511">Multifunctional enzyme</keyword>
<feature type="region of interest" description="Phosphopantothenate--cysteine ligase" evidence="3">
    <location>
        <begin position="191"/>
        <end position="401"/>
    </location>
</feature>
<feature type="domain" description="Flavoprotein" evidence="5">
    <location>
        <begin position="5"/>
        <end position="176"/>
    </location>
</feature>
<keyword evidence="8" id="KW-1185">Reference proteome</keyword>
<dbReference type="Gene3D" id="3.40.50.1950">
    <property type="entry name" value="Flavin prenyltransferase-like"/>
    <property type="match status" value="1"/>
</dbReference>
<comment type="pathway">
    <text evidence="3 4">Cofactor biosynthesis; coenzyme A biosynthesis; CoA from (R)-pantothenate: step 2/5.</text>
</comment>
<feature type="region of interest" description="Phosphopantothenoylcysteine decarboxylase" evidence="3">
    <location>
        <begin position="1"/>
        <end position="190"/>
    </location>
</feature>
<dbReference type="InterPro" id="IPR007085">
    <property type="entry name" value="DNA/pantothenate-metab_flavo_C"/>
</dbReference>
<dbReference type="AlphaFoldDB" id="A0A023DBJ4"/>
<dbReference type="GO" id="GO:0010181">
    <property type="term" value="F:FMN binding"/>
    <property type="evidence" value="ECO:0007669"/>
    <property type="project" value="UniProtKB-UniRule"/>
</dbReference>
<accession>A0A023DBJ4</accession>
<dbReference type="GO" id="GO:0046872">
    <property type="term" value="F:metal ion binding"/>
    <property type="evidence" value="ECO:0007669"/>
    <property type="project" value="UniProtKB-KW"/>
</dbReference>
<comment type="catalytic activity">
    <reaction evidence="3 4">
        <text>N-[(R)-4-phosphopantothenoyl]-L-cysteine + H(+) = (R)-4'-phosphopantetheine + CO2</text>
        <dbReference type="Rhea" id="RHEA:16793"/>
        <dbReference type="ChEBI" id="CHEBI:15378"/>
        <dbReference type="ChEBI" id="CHEBI:16526"/>
        <dbReference type="ChEBI" id="CHEBI:59458"/>
        <dbReference type="ChEBI" id="CHEBI:61723"/>
        <dbReference type="EC" id="4.1.1.36"/>
    </reaction>
</comment>
<dbReference type="GO" id="GO:0004633">
    <property type="term" value="F:phosphopantothenoylcysteine decarboxylase activity"/>
    <property type="evidence" value="ECO:0007669"/>
    <property type="project" value="UniProtKB-UniRule"/>
</dbReference>
<name>A0A023DBJ4_9BACL</name>
<keyword evidence="1 3" id="KW-0210">Decarboxylase</keyword>
<dbReference type="Proteomes" id="UP000023561">
    <property type="component" value="Unassembled WGS sequence"/>
</dbReference>
<comment type="similarity">
    <text evidence="3 4">In the N-terminal section; belongs to the HFCD (homo-oligomeric flavin containing Cys decarboxylase) superfamily.</text>
</comment>
<comment type="catalytic activity">
    <reaction evidence="3 4">
        <text>(R)-4'-phosphopantothenate + L-cysteine + CTP = N-[(R)-4-phosphopantothenoyl]-L-cysteine + CMP + diphosphate + H(+)</text>
        <dbReference type="Rhea" id="RHEA:19397"/>
        <dbReference type="ChEBI" id="CHEBI:10986"/>
        <dbReference type="ChEBI" id="CHEBI:15378"/>
        <dbReference type="ChEBI" id="CHEBI:33019"/>
        <dbReference type="ChEBI" id="CHEBI:35235"/>
        <dbReference type="ChEBI" id="CHEBI:37563"/>
        <dbReference type="ChEBI" id="CHEBI:59458"/>
        <dbReference type="ChEBI" id="CHEBI:60377"/>
        <dbReference type="EC" id="6.3.2.5"/>
    </reaction>
</comment>
<evidence type="ECO:0000256" key="3">
    <source>
        <dbReference type="HAMAP-Rule" id="MF_02225"/>
    </source>
</evidence>
<feature type="binding site" evidence="3">
    <location>
        <position position="279"/>
    </location>
    <ligand>
        <name>CTP</name>
        <dbReference type="ChEBI" id="CHEBI:37563"/>
    </ligand>
</feature>
<dbReference type="EC" id="6.3.2.5" evidence="3"/>
<dbReference type="UniPathway" id="UPA00241">
    <property type="reaction ID" value="UER00353"/>
</dbReference>
<organism evidence="7 8">
    <name type="scientific">Parageobacillus caldoxylosilyticus NBRC 107762</name>
    <dbReference type="NCBI Taxonomy" id="1220594"/>
    <lineage>
        <taxon>Bacteria</taxon>
        <taxon>Bacillati</taxon>
        <taxon>Bacillota</taxon>
        <taxon>Bacilli</taxon>
        <taxon>Bacillales</taxon>
        <taxon>Anoxybacillaceae</taxon>
        <taxon>Saccharococcus</taxon>
    </lineage>
</organism>
<dbReference type="InterPro" id="IPR035929">
    <property type="entry name" value="CoaB-like_sf"/>
</dbReference>
<evidence type="ECO:0000256" key="2">
    <source>
        <dbReference type="ARBA" id="ARBA00023239"/>
    </source>
</evidence>
<evidence type="ECO:0000313" key="7">
    <source>
        <dbReference type="EMBL" id="GAJ38698.1"/>
    </source>
</evidence>
<keyword evidence="3 4" id="KW-0436">Ligase</keyword>
<dbReference type="InterPro" id="IPR036551">
    <property type="entry name" value="Flavin_trans-like"/>
</dbReference>